<dbReference type="OrthoDB" id="5245206at2759"/>
<evidence type="ECO:0000313" key="2">
    <source>
        <dbReference type="EMBL" id="KAF9701923.1"/>
    </source>
</evidence>
<evidence type="ECO:0000256" key="1">
    <source>
        <dbReference type="SAM" id="MobiDB-lite"/>
    </source>
</evidence>
<organism evidence="2 3">
    <name type="scientific">Ascochyta lentis</name>
    <dbReference type="NCBI Taxonomy" id="205686"/>
    <lineage>
        <taxon>Eukaryota</taxon>
        <taxon>Fungi</taxon>
        <taxon>Dikarya</taxon>
        <taxon>Ascomycota</taxon>
        <taxon>Pezizomycotina</taxon>
        <taxon>Dothideomycetes</taxon>
        <taxon>Pleosporomycetidae</taxon>
        <taxon>Pleosporales</taxon>
        <taxon>Pleosporineae</taxon>
        <taxon>Didymellaceae</taxon>
        <taxon>Ascochyta</taxon>
    </lineage>
</organism>
<evidence type="ECO:0000313" key="3">
    <source>
        <dbReference type="Proteomes" id="UP000651452"/>
    </source>
</evidence>
<feature type="region of interest" description="Disordered" evidence="1">
    <location>
        <begin position="500"/>
        <end position="571"/>
    </location>
</feature>
<name>A0A8H7JEK9_9PLEO</name>
<protein>
    <submittedName>
        <fullName evidence="2">Uncharacterized protein</fullName>
    </submittedName>
</protein>
<keyword evidence="3" id="KW-1185">Reference proteome</keyword>
<dbReference type="EMBL" id="RZGK01000002">
    <property type="protein sequence ID" value="KAF9701923.1"/>
    <property type="molecule type" value="Genomic_DNA"/>
</dbReference>
<sequence length="633" mass="68849">MALVSRFLVHRHSKNNNRDIYTVDGNNGGSQQLPRTSSSWKQLFAPKQKDSNSKWVPTLSGLVKAGDEGLCSALFTNPHGHPGEVSFEAICETFANELGPRSMTERSAYSGEIGKFLLSTKRSATSPRRVQSMSLGRAPTGRGDVAPLVKRKSLDMSAVERGLGRTLSIKKPAPALVAMDNGLFEQESARTTQRTWMKDGRPAERHDGRMGVRLTSAELVTLSVLLGSSVISTTSTAPFEKGAFGITIWCTPVNDGRYQVSLRQHKRSLSQQPPSGSGHSPLFAKHFACGSLPFTQDAKSISSILITDDSFEAVRSGAPLTIRKRSQQISQARLLSTLPSSRELAFHTVEASTKSGPSTPLIHSIAMLPFIGGLPPLASAPLINTVRFVASDGLTPGRLLQRLEGLVDKVHRHSPQLDIFGPLHKPQHAGLLFRERERLGKLAAGAITEALADKVARMRRYITLLERLMVLVPVLKPQEVLKAVQEATKRELRRSYANALDDHAKIPGSPSTTPLPTIVDTHCPESDARSKRHPSNSPRPSVRRSRRSSPASNTLSNSNSGRQPAMSSERNLGKQVETLLKAELPFSIENIATVSRLVIAAWTLSVETVAWDDGEDGFKIPDLASLPATMVLV</sequence>
<comment type="caution">
    <text evidence="2">The sequence shown here is derived from an EMBL/GenBank/DDBJ whole genome shotgun (WGS) entry which is preliminary data.</text>
</comment>
<accession>A0A8H7JEK9</accession>
<dbReference type="Proteomes" id="UP000651452">
    <property type="component" value="Unassembled WGS sequence"/>
</dbReference>
<reference evidence="2" key="2">
    <citation type="submission" date="2020-09" db="EMBL/GenBank/DDBJ databases">
        <title>Reference genome assembly for Australian Ascochyta lentis isolate Al4.</title>
        <authorList>
            <person name="Lee R.C."/>
            <person name="Farfan-Caceres L.M."/>
            <person name="Debler J.W."/>
            <person name="Williams A.H."/>
            <person name="Henares B.M."/>
        </authorList>
    </citation>
    <scope>NUCLEOTIDE SEQUENCE</scope>
    <source>
        <strain evidence="2">Al4</strain>
    </source>
</reference>
<proteinExistence type="predicted"/>
<reference evidence="2" key="1">
    <citation type="submission" date="2018-12" db="EMBL/GenBank/DDBJ databases">
        <authorList>
            <person name="Syme R.A."/>
            <person name="Farfan-Caceres L."/>
            <person name="Lichtenzveig J."/>
        </authorList>
    </citation>
    <scope>NUCLEOTIDE SEQUENCE</scope>
    <source>
        <strain evidence="2">Al4</strain>
    </source>
</reference>
<dbReference type="AlphaFoldDB" id="A0A8H7JEK9"/>
<feature type="compositionally biased region" description="Polar residues" evidence="1">
    <location>
        <begin position="551"/>
        <end position="570"/>
    </location>
</feature>
<gene>
    <name evidence="2" type="ORF">EKO04_000045</name>
</gene>